<reference evidence="2" key="1">
    <citation type="submission" date="2018-01" db="EMBL/GenBank/DDBJ databases">
        <title>An insight into the sialome of Amazonian anophelines.</title>
        <authorList>
            <person name="Ribeiro J.M."/>
            <person name="Scarpassa V."/>
            <person name="Calvo E."/>
        </authorList>
    </citation>
    <scope>NUCLEOTIDE SEQUENCE</scope>
</reference>
<feature type="signal peptide" evidence="1">
    <location>
        <begin position="1"/>
        <end position="21"/>
    </location>
</feature>
<protein>
    <submittedName>
        <fullName evidence="2">Putative secreted protein</fullName>
    </submittedName>
</protein>
<evidence type="ECO:0000256" key="1">
    <source>
        <dbReference type="SAM" id="SignalP"/>
    </source>
</evidence>
<keyword evidence="1" id="KW-0732">Signal</keyword>
<organism evidence="2">
    <name type="scientific">Anopheles darlingi</name>
    <name type="common">Mosquito</name>
    <dbReference type="NCBI Taxonomy" id="43151"/>
    <lineage>
        <taxon>Eukaryota</taxon>
        <taxon>Metazoa</taxon>
        <taxon>Ecdysozoa</taxon>
        <taxon>Arthropoda</taxon>
        <taxon>Hexapoda</taxon>
        <taxon>Insecta</taxon>
        <taxon>Pterygota</taxon>
        <taxon>Neoptera</taxon>
        <taxon>Endopterygota</taxon>
        <taxon>Diptera</taxon>
        <taxon>Nematocera</taxon>
        <taxon>Culicoidea</taxon>
        <taxon>Culicidae</taxon>
        <taxon>Anophelinae</taxon>
        <taxon>Anopheles</taxon>
    </lineage>
</organism>
<evidence type="ECO:0000313" key="2">
    <source>
        <dbReference type="EMBL" id="MBW77962.1"/>
    </source>
</evidence>
<dbReference type="AlphaFoldDB" id="A0A2M4DK99"/>
<name>A0A2M4DK99_ANODA</name>
<dbReference type="EMBL" id="GGFL01013784">
    <property type="protein sequence ID" value="MBW77962.1"/>
    <property type="molecule type" value="Transcribed_RNA"/>
</dbReference>
<accession>A0A2M4DK99</accession>
<sequence length="83" mass="9559">MPTASWLVLPCCVRLWRHARCRWICREQPCPQPCARTNADRCVDCPHGYVHRLRRSFSPVWCSCGTLWPDCSSSISIQRARAG</sequence>
<proteinExistence type="predicted"/>
<feature type="chain" id="PRO_5014643336" evidence="1">
    <location>
        <begin position="22"/>
        <end position="83"/>
    </location>
</feature>